<dbReference type="Gene3D" id="3.30.565.40">
    <property type="entry name" value="Fervidobacterium nodosum Rt17-B1 like"/>
    <property type="match status" value="1"/>
</dbReference>
<gene>
    <name evidence="3" type="ORF">DWV29_27140</name>
</gene>
<keyword evidence="1" id="KW-1133">Transmembrane helix</keyword>
<name>A0A413F6X3_9FIRM</name>
<dbReference type="RefSeq" id="WP_007719791.1">
    <property type="nucleotide sequence ID" value="NZ_BAABXR010000001.1"/>
</dbReference>
<dbReference type="OrthoDB" id="4990at2"/>
<keyword evidence="1" id="KW-0812">Transmembrane</keyword>
<evidence type="ECO:0000256" key="1">
    <source>
        <dbReference type="SAM" id="Phobius"/>
    </source>
</evidence>
<evidence type="ECO:0000259" key="2">
    <source>
        <dbReference type="Pfam" id="PF11738"/>
    </source>
</evidence>
<accession>A0A413F6X3</accession>
<dbReference type="AlphaFoldDB" id="A0A413F6X3"/>
<dbReference type="Proteomes" id="UP000283880">
    <property type="component" value="Unassembled WGS sequence"/>
</dbReference>
<feature type="transmembrane region" description="Helical" evidence="1">
    <location>
        <begin position="54"/>
        <end position="75"/>
    </location>
</feature>
<reference evidence="3 4" key="1">
    <citation type="submission" date="2018-08" db="EMBL/GenBank/DDBJ databases">
        <title>A genome reference for cultivated species of the human gut microbiota.</title>
        <authorList>
            <person name="Zou Y."/>
            <person name="Xue W."/>
            <person name="Luo G."/>
        </authorList>
    </citation>
    <scope>NUCLEOTIDE SEQUENCE [LARGE SCALE GENOMIC DNA]</scope>
    <source>
        <strain evidence="3 4">AF04-15</strain>
    </source>
</reference>
<feature type="domain" description="DUF3298" evidence="2">
    <location>
        <begin position="216"/>
        <end position="289"/>
    </location>
</feature>
<dbReference type="Pfam" id="PF11738">
    <property type="entry name" value="DUF3298"/>
    <property type="match status" value="1"/>
</dbReference>
<protein>
    <submittedName>
        <fullName evidence="3">DUF3298 domain-containing protein</fullName>
    </submittedName>
</protein>
<organism evidence="3 4">
    <name type="scientific">Enterocloster asparagiformis</name>
    <dbReference type="NCBI Taxonomy" id="333367"/>
    <lineage>
        <taxon>Bacteria</taxon>
        <taxon>Bacillati</taxon>
        <taxon>Bacillota</taxon>
        <taxon>Clostridia</taxon>
        <taxon>Lachnospirales</taxon>
        <taxon>Lachnospiraceae</taxon>
        <taxon>Enterocloster</taxon>
    </lineage>
</organism>
<comment type="caution">
    <text evidence="3">The sequence shown here is derived from an EMBL/GenBank/DDBJ whole genome shotgun (WGS) entry which is preliminary data.</text>
</comment>
<dbReference type="Gene3D" id="3.90.640.20">
    <property type="entry name" value="Heat-shock cognate protein, ATPase"/>
    <property type="match status" value="1"/>
</dbReference>
<evidence type="ECO:0000313" key="4">
    <source>
        <dbReference type="Proteomes" id="UP000283880"/>
    </source>
</evidence>
<evidence type="ECO:0000313" key="3">
    <source>
        <dbReference type="EMBL" id="RGX20994.1"/>
    </source>
</evidence>
<dbReference type="InterPro" id="IPR021729">
    <property type="entry name" value="DUF3298"/>
</dbReference>
<dbReference type="EMBL" id="QSBM01000035">
    <property type="protein sequence ID" value="RGX20994.1"/>
    <property type="molecule type" value="Genomic_DNA"/>
</dbReference>
<proteinExistence type="predicted"/>
<dbReference type="InterPro" id="IPR037126">
    <property type="entry name" value="PdaC/RsiV-like_sf"/>
</dbReference>
<keyword evidence="1" id="KW-0472">Membrane</keyword>
<sequence>MSQLNDSKKRYDEIPIPEELSARVQEAIEQSEKKRADERRAAALNRKNGLKKGMMAAAAAVVVFTTALNTSTAFAKSVSAIPVIGEIARVLTFRSYEQEEDDIKLSVEIPSVEMIADSTGQAPDSVNRQIYQLCEQYAGEAKERAMEYRQAFLDTGGTQEEWAAHKLEIRVWYEIKSQTENYLSLMVSGSESWSSAYGETRYYNIDLKSGSLVTLKDLLGDDYADIVNTSIREQMKQRTDVTFWTPEQGGFTGISDHVRFYINAADHPVIVFEKYEIAPGSEGQPEFEIQG</sequence>